<dbReference type="CDD" id="cd16647">
    <property type="entry name" value="mRING-HC-C3HC5_NEU1"/>
    <property type="match status" value="1"/>
</dbReference>
<dbReference type="PANTHER" id="PTHR46519:SF3">
    <property type="entry name" value="RING_U-BOX SUPERFAMILY PROTEIN"/>
    <property type="match status" value="1"/>
</dbReference>
<feature type="region of interest" description="Disordered" evidence="3">
    <location>
        <begin position="656"/>
        <end position="677"/>
    </location>
</feature>
<evidence type="ECO:0000256" key="1">
    <source>
        <dbReference type="PROSITE-ProRule" id="PRU00175"/>
    </source>
</evidence>
<dbReference type="PANTHER" id="PTHR46519">
    <property type="entry name" value="RING/U-BOX SUPERFAMILY PROTEIN"/>
    <property type="match status" value="1"/>
</dbReference>
<dbReference type="Pfam" id="PF13920">
    <property type="entry name" value="zf-C3HC4_3"/>
    <property type="match status" value="1"/>
</dbReference>
<dbReference type="GO" id="GO:0008270">
    <property type="term" value="F:zinc ion binding"/>
    <property type="evidence" value="ECO:0007669"/>
    <property type="project" value="UniProtKB-KW"/>
</dbReference>
<evidence type="ECO:0000256" key="3">
    <source>
        <dbReference type="SAM" id="MobiDB-lite"/>
    </source>
</evidence>
<feature type="compositionally biased region" description="Polar residues" evidence="3">
    <location>
        <begin position="480"/>
        <end position="495"/>
    </location>
</feature>
<evidence type="ECO:0000313" key="6">
    <source>
        <dbReference type="Proteomes" id="UP001054252"/>
    </source>
</evidence>
<dbReference type="InterPro" id="IPR001841">
    <property type="entry name" value="Znf_RING"/>
</dbReference>
<proteinExistence type="predicted"/>
<feature type="domain" description="RING-type" evidence="4">
    <location>
        <begin position="791"/>
        <end position="830"/>
    </location>
</feature>
<keyword evidence="2" id="KW-0175">Coiled coil</keyword>
<comment type="caution">
    <text evidence="5">The sequence shown here is derived from an EMBL/GenBank/DDBJ whole genome shotgun (WGS) entry which is preliminary data.</text>
</comment>
<dbReference type="EMBL" id="BPVZ01000071">
    <property type="protein sequence ID" value="GKV26239.1"/>
    <property type="molecule type" value="Genomic_DNA"/>
</dbReference>
<evidence type="ECO:0000259" key="4">
    <source>
        <dbReference type="PROSITE" id="PS50089"/>
    </source>
</evidence>
<keyword evidence="1" id="KW-0863">Zinc-finger</keyword>
<keyword evidence="1" id="KW-0479">Metal-binding</keyword>
<evidence type="ECO:0000256" key="2">
    <source>
        <dbReference type="SAM" id="Coils"/>
    </source>
</evidence>
<dbReference type="SUPFAM" id="SSF57850">
    <property type="entry name" value="RING/U-box"/>
    <property type="match status" value="1"/>
</dbReference>
<gene>
    <name evidence="5" type="ORF">SLEP1_g35583</name>
</gene>
<organism evidence="5 6">
    <name type="scientific">Rubroshorea leprosula</name>
    <dbReference type="NCBI Taxonomy" id="152421"/>
    <lineage>
        <taxon>Eukaryota</taxon>
        <taxon>Viridiplantae</taxon>
        <taxon>Streptophyta</taxon>
        <taxon>Embryophyta</taxon>
        <taxon>Tracheophyta</taxon>
        <taxon>Spermatophyta</taxon>
        <taxon>Magnoliopsida</taxon>
        <taxon>eudicotyledons</taxon>
        <taxon>Gunneridae</taxon>
        <taxon>Pentapetalae</taxon>
        <taxon>rosids</taxon>
        <taxon>malvids</taxon>
        <taxon>Malvales</taxon>
        <taxon>Dipterocarpaceae</taxon>
        <taxon>Rubroshorea</taxon>
    </lineage>
</organism>
<dbReference type="Gene3D" id="3.30.40.10">
    <property type="entry name" value="Zinc/RING finger domain, C3HC4 (zinc finger)"/>
    <property type="match status" value="1"/>
</dbReference>
<feature type="region of interest" description="Disordered" evidence="3">
    <location>
        <begin position="445"/>
        <end position="515"/>
    </location>
</feature>
<dbReference type="Proteomes" id="UP001054252">
    <property type="component" value="Unassembled WGS sequence"/>
</dbReference>
<sequence>MAIAGLHNVPVLDNSFLRDSQASRRQENGGRASTRASTLLQMWRELEDEHVVSHVQGRASERMLQQRSDELSATAAPDSQISERSAVLEDVSVTENECGQWSLNHPSSFHCEQSSGLGEDERERVRQIFGKWMNSSCRERISNVSRLSNSSRGEWLGETEQERVRTVREWVQTNTQQRVVSRDTREEQTNDAGGQIDQILDGLVANQNEGQTEHARRGIRKLCGRQALLDMVKKAERERKIELQGLLEHRVVSNFSHRNRIQSLLRGRFLRNNRIVADERSTSIAASELGLLRQRQTVSGLREGFISRLDNSVCSPQSCNHSDALPDVGISSDRNEQNQADNSHEVIDGLNGQSEHNNEETDSQRLSGERIDLEGNAVHDLSSQEATACVEHWPEQVSENVVREWQGSISVESSESREVVGQRVTGEWQDNCVNELSQERLQTEADEHGHLQETSEASNGQSGQSEEGSGVHELRDQSENLESNLVANANDQESTSLEERWREENLENEERHWERASDEFHELADGNLEDIVENQQETSANQEFFESEGGEHDLQEGPDVQVEDGGLEETAQITFEGSSDQQPVTFGRAETYYFPDDDNVYGMELRDLLSRRSVSTLLHSGFRESLDQLLQSYVERQNHAAVDWELDEMSSIPTRSEHDLEQQGEDQNEGQGDAAENQPLEIPSSQMMPAQPLWDHDSHHYNWTSHDMQQHFGMEWEIINDLRIDMARLQQRMNNMQRMLEACMDMQLELLRSVRQEVSAALNRTADSQGESIDSLPRDETNWDHVRKGICCMCCDDAIDSLLYRCGHMCTCSRCANELVQSGGKCPMCRAPVVEVVRAYSIL</sequence>
<dbReference type="AlphaFoldDB" id="A0AAV5KNR6"/>
<keyword evidence="6" id="KW-1185">Reference proteome</keyword>
<name>A0AAV5KNR6_9ROSI</name>
<feature type="coiled-coil region" evidence="2">
    <location>
        <begin position="719"/>
        <end position="746"/>
    </location>
</feature>
<feature type="compositionally biased region" description="Basic and acidic residues" evidence="3">
    <location>
        <begin position="356"/>
        <end position="366"/>
    </location>
</feature>
<reference evidence="5 6" key="1">
    <citation type="journal article" date="2021" name="Commun. Biol.">
        <title>The genome of Shorea leprosula (Dipterocarpaceae) highlights the ecological relevance of drought in aseasonal tropical rainforests.</title>
        <authorList>
            <person name="Ng K.K.S."/>
            <person name="Kobayashi M.J."/>
            <person name="Fawcett J.A."/>
            <person name="Hatakeyama M."/>
            <person name="Paape T."/>
            <person name="Ng C.H."/>
            <person name="Ang C.C."/>
            <person name="Tnah L.H."/>
            <person name="Lee C.T."/>
            <person name="Nishiyama T."/>
            <person name="Sese J."/>
            <person name="O'Brien M.J."/>
            <person name="Copetti D."/>
            <person name="Mohd Noor M.I."/>
            <person name="Ong R.C."/>
            <person name="Putra M."/>
            <person name="Sireger I.Z."/>
            <person name="Indrioko S."/>
            <person name="Kosugi Y."/>
            <person name="Izuno A."/>
            <person name="Isagi Y."/>
            <person name="Lee S.L."/>
            <person name="Shimizu K.K."/>
        </authorList>
    </citation>
    <scope>NUCLEOTIDE SEQUENCE [LARGE SCALE GENOMIC DNA]</scope>
    <source>
        <strain evidence="5">214</strain>
    </source>
</reference>
<keyword evidence="1" id="KW-0862">Zinc</keyword>
<dbReference type="InterPro" id="IPR013083">
    <property type="entry name" value="Znf_RING/FYVE/PHD"/>
</dbReference>
<feature type="compositionally biased region" description="Basic and acidic residues" evidence="3">
    <location>
        <begin position="469"/>
        <end position="478"/>
    </location>
</feature>
<evidence type="ECO:0000313" key="5">
    <source>
        <dbReference type="EMBL" id="GKV26239.1"/>
    </source>
</evidence>
<feature type="region of interest" description="Disordered" evidence="3">
    <location>
        <begin position="347"/>
        <end position="366"/>
    </location>
</feature>
<accession>A0AAV5KNR6</accession>
<feature type="compositionally biased region" description="Low complexity" evidence="3">
    <location>
        <begin position="455"/>
        <end position="468"/>
    </location>
</feature>
<dbReference type="PROSITE" id="PS50089">
    <property type="entry name" value="ZF_RING_2"/>
    <property type="match status" value="1"/>
</dbReference>
<feature type="compositionally biased region" description="Basic and acidic residues" evidence="3">
    <location>
        <begin position="497"/>
        <end position="515"/>
    </location>
</feature>
<protein>
    <recommendedName>
        <fullName evidence="4">RING-type domain-containing protein</fullName>
    </recommendedName>
</protein>